<feature type="coiled-coil region" evidence="1">
    <location>
        <begin position="31"/>
        <end position="58"/>
    </location>
</feature>
<evidence type="ECO:0000256" key="1">
    <source>
        <dbReference type="SAM" id="Coils"/>
    </source>
</evidence>
<accession>A0A381SNT1</accession>
<name>A0A381SNT1_9ZZZZ</name>
<proteinExistence type="predicted"/>
<dbReference type="AlphaFoldDB" id="A0A381SNT1"/>
<dbReference type="EMBL" id="UINC01003366">
    <property type="protein sequence ID" value="SVA05685.1"/>
    <property type="molecule type" value="Genomic_DNA"/>
</dbReference>
<keyword evidence="1" id="KW-0175">Coiled coil</keyword>
<evidence type="ECO:0000313" key="2">
    <source>
        <dbReference type="EMBL" id="SVA05685.1"/>
    </source>
</evidence>
<reference evidence="2" key="1">
    <citation type="submission" date="2018-05" db="EMBL/GenBank/DDBJ databases">
        <authorList>
            <person name="Lanie J.A."/>
            <person name="Ng W.-L."/>
            <person name="Kazmierczak K.M."/>
            <person name="Andrzejewski T.M."/>
            <person name="Davidsen T.M."/>
            <person name="Wayne K.J."/>
            <person name="Tettelin H."/>
            <person name="Glass J.I."/>
            <person name="Rusch D."/>
            <person name="Podicherti R."/>
            <person name="Tsui H.-C.T."/>
            <person name="Winkler M.E."/>
        </authorList>
    </citation>
    <scope>NUCLEOTIDE SEQUENCE</scope>
</reference>
<sequence>MYYVTPKDLKEEIRIIHESVKIAASDLGGDIKYLNDKLTEFEERIKVLEEQFTMLAEELKNG</sequence>
<gene>
    <name evidence="2" type="ORF">METZ01_LOCUS58539</name>
</gene>
<organism evidence="2">
    <name type="scientific">marine metagenome</name>
    <dbReference type="NCBI Taxonomy" id="408172"/>
    <lineage>
        <taxon>unclassified sequences</taxon>
        <taxon>metagenomes</taxon>
        <taxon>ecological metagenomes</taxon>
    </lineage>
</organism>
<protein>
    <submittedName>
        <fullName evidence="2">Uncharacterized protein</fullName>
    </submittedName>
</protein>